<keyword evidence="8" id="KW-0472">Membrane</keyword>
<evidence type="ECO:0000256" key="8">
    <source>
        <dbReference type="SAM" id="Phobius"/>
    </source>
</evidence>
<dbReference type="Proteomes" id="UP000321311">
    <property type="component" value="Chromosome"/>
</dbReference>
<proteinExistence type="predicted"/>
<evidence type="ECO:0000313" key="10">
    <source>
        <dbReference type="EMBL" id="QEE11735.1"/>
    </source>
</evidence>
<keyword evidence="6 10" id="KW-0418">Kinase</keyword>
<dbReference type="InterPro" id="IPR036890">
    <property type="entry name" value="HATPase_C_sf"/>
</dbReference>
<name>A0A5B9D048_9HYPH</name>
<dbReference type="AlphaFoldDB" id="A0A5B9D048"/>
<dbReference type="InterPro" id="IPR003594">
    <property type="entry name" value="HATPase_dom"/>
</dbReference>
<dbReference type="SUPFAM" id="SSF55874">
    <property type="entry name" value="ATPase domain of HSP90 chaperone/DNA topoisomerase II/histidine kinase"/>
    <property type="match status" value="1"/>
</dbReference>
<evidence type="ECO:0000256" key="6">
    <source>
        <dbReference type="ARBA" id="ARBA00022777"/>
    </source>
</evidence>
<protein>
    <recommendedName>
        <fullName evidence="2">histidine kinase</fullName>
        <ecNumber evidence="2">2.7.13.3</ecNumber>
    </recommendedName>
</protein>
<keyword evidence="7 8" id="KW-1133">Transmembrane helix</keyword>
<evidence type="ECO:0000256" key="2">
    <source>
        <dbReference type="ARBA" id="ARBA00012438"/>
    </source>
</evidence>
<dbReference type="KEGG" id="barn:D1092_01635"/>
<dbReference type="InterPro" id="IPR036097">
    <property type="entry name" value="HisK_dim/P_sf"/>
</dbReference>
<dbReference type="CDD" id="cd00082">
    <property type="entry name" value="HisKA"/>
    <property type="match status" value="1"/>
</dbReference>
<dbReference type="PANTHER" id="PTHR45436">
    <property type="entry name" value="SENSOR HISTIDINE KINASE YKOH"/>
    <property type="match status" value="1"/>
</dbReference>
<dbReference type="PROSITE" id="PS50109">
    <property type="entry name" value="HIS_KIN"/>
    <property type="match status" value="1"/>
</dbReference>
<dbReference type="InterPro" id="IPR050428">
    <property type="entry name" value="TCS_sensor_his_kinase"/>
</dbReference>
<dbReference type="EMBL" id="CP031844">
    <property type="protein sequence ID" value="QEE11735.1"/>
    <property type="molecule type" value="Genomic_DNA"/>
</dbReference>
<dbReference type="Gene3D" id="3.30.565.10">
    <property type="entry name" value="Histidine kinase-like ATPase, C-terminal domain"/>
    <property type="match status" value="1"/>
</dbReference>
<dbReference type="Pfam" id="PF02518">
    <property type="entry name" value="HATPase_c"/>
    <property type="match status" value="1"/>
</dbReference>
<organism evidence="10 11">
    <name type="scientific">Bartonella krasnovii</name>
    <dbReference type="NCBI Taxonomy" id="2267275"/>
    <lineage>
        <taxon>Bacteria</taxon>
        <taxon>Pseudomonadati</taxon>
        <taxon>Pseudomonadota</taxon>
        <taxon>Alphaproteobacteria</taxon>
        <taxon>Hyphomicrobiales</taxon>
        <taxon>Bartonellaceae</taxon>
        <taxon>Bartonella</taxon>
    </lineage>
</organism>
<reference evidence="11" key="1">
    <citation type="submission" date="2019-07" db="EMBL/GenBank/DDBJ databases">
        <title>Bartonella kosoyii sp. nov. and Bartonella krasnovii sp. nov., two novel members of the Bartonella elizabethae complex sensu lato, isolated from black rats and wild desert rodent-fleas.</title>
        <authorList>
            <person name="Gutierrez R."/>
            <person name="Shalit T."/>
            <person name="Markus B."/>
            <person name="Yuan C."/>
            <person name="Nachum-Biala Y."/>
            <person name="Elad D."/>
            <person name="Harrus S."/>
        </authorList>
    </citation>
    <scope>NUCLEOTIDE SEQUENCE [LARGE SCALE GENOMIC DNA]</scope>
    <source>
        <strain evidence="11">OE 1-1</strain>
    </source>
</reference>
<feature type="transmembrane region" description="Helical" evidence="8">
    <location>
        <begin position="190"/>
        <end position="211"/>
    </location>
</feature>
<dbReference type="RefSeq" id="WP_120121890.1">
    <property type="nucleotide sequence ID" value="NZ_CP031844.2"/>
</dbReference>
<feature type="transmembrane region" description="Helical" evidence="8">
    <location>
        <begin position="25"/>
        <end position="48"/>
    </location>
</feature>
<dbReference type="SMART" id="SM00388">
    <property type="entry name" value="HisKA"/>
    <property type="match status" value="1"/>
</dbReference>
<evidence type="ECO:0000256" key="4">
    <source>
        <dbReference type="ARBA" id="ARBA00022679"/>
    </source>
</evidence>
<accession>A0A5B9D048</accession>
<dbReference type="OrthoDB" id="9809567at2"/>
<dbReference type="InterPro" id="IPR005467">
    <property type="entry name" value="His_kinase_dom"/>
</dbReference>
<evidence type="ECO:0000256" key="5">
    <source>
        <dbReference type="ARBA" id="ARBA00022692"/>
    </source>
</evidence>
<evidence type="ECO:0000259" key="9">
    <source>
        <dbReference type="PROSITE" id="PS50109"/>
    </source>
</evidence>
<dbReference type="SMART" id="SM00387">
    <property type="entry name" value="HATPase_c"/>
    <property type="match status" value="1"/>
</dbReference>
<keyword evidence="4" id="KW-0808">Transferase</keyword>
<dbReference type="PANTHER" id="PTHR45436:SF5">
    <property type="entry name" value="SENSOR HISTIDINE KINASE TRCS"/>
    <property type="match status" value="1"/>
</dbReference>
<keyword evidence="3" id="KW-0597">Phosphoprotein</keyword>
<dbReference type="EC" id="2.7.13.3" evidence="2"/>
<dbReference type="GeneID" id="71060851"/>
<dbReference type="GO" id="GO:0000155">
    <property type="term" value="F:phosphorelay sensor kinase activity"/>
    <property type="evidence" value="ECO:0007669"/>
    <property type="project" value="InterPro"/>
</dbReference>
<evidence type="ECO:0000313" key="11">
    <source>
        <dbReference type="Proteomes" id="UP000321311"/>
    </source>
</evidence>
<gene>
    <name evidence="10" type="ORF">D1092_01635</name>
</gene>
<evidence type="ECO:0000256" key="7">
    <source>
        <dbReference type="ARBA" id="ARBA00022989"/>
    </source>
</evidence>
<evidence type="ECO:0000256" key="1">
    <source>
        <dbReference type="ARBA" id="ARBA00000085"/>
    </source>
</evidence>
<dbReference type="Gene3D" id="1.10.287.130">
    <property type="match status" value="1"/>
</dbReference>
<dbReference type="SUPFAM" id="SSF47384">
    <property type="entry name" value="Homodimeric domain of signal transducing histidine kinase"/>
    <property type="match status" value="1"/>
</dbReference>
<feature type="domain" description="Histidine kinase" evidence="9">
    <location>
        <begin position="267"/>
        <end position="471"/>
    </location>
</feature>
<sequence length="472" mass="54052">MNVFKEDNWFQRFFFVITRSLSLRVMILSTLWIVISLLSISAVSILFYKRSTEESLERILSAQLYGLIATVTVSPDGTLRGGAGIDDIRYVDPTTGWYWEVVAISHNLKGRLTSPSLGIGEIFTPSDVDIPFDNKFFRSYRIKGNNSQKLQVIESDVVLDNKNHIARFRLVGNIDEAHAQVKEFKRTLQIFLWSFGLGSVLINIALIFFSFQPLKLIRRSLNDIREGRVHYVNTDLVSEVMPLAQEMNALIKNNQRIIERFRTQVGNLAHSLKTPLSVIMNETDKMRGEKAHLLKEQTQIMQAQINRYLQRARFAAQCDSIVYHTSVRNVMDRLVRVMKKLNPEKQIEFIMEVDDIVFSGEKEDLEEIIGSLIENATRWSRTKVLISCFLEENLEEEKYFSIFVEYDDPGLTEDKIDKALKRGWWFDESKPGAGLGLAIVSDMVNEYGGTLFLSRSVLGGLCTKVLLPKMGE</sequence>
<dbReference type="GO" id="GO:0005886">
    <property type="term" value="C:plasma membrane"/>
    <property type="evidence" value="ECO:0007669"/>
    <property type="project" value="TreeGrafter"/>
</dbReference>
<evidence type="ECO:0000256" key="3">
    <source>
        <dbReference type="ARBA" id="ARBA00022553"/>
    </source>
</evidence>
<comment type="catalytic activity">
    <reaction evidence="1">
        <text>ATP + protein L-histidine = ADP + protein N-phospho-L-histidine.</text>
        <dbReference type="EC" id="2.7.13.3"/>
    </reaction>
</comment>
<dbReference type="InterPro" id="IPR003661">
    <property type="entry name" value="HisK_dim/P_dom"/>
</dbReference>
<keyword evidence="5 8" id="KW-0812">Transmembrane</keyword>